<dbReference type="PaxDb" id="121845-A0A3Q0IMJ8"/>
<keyword evidence="4 9" id="KW-1133">Transmembrane helix</keyword>
<keyword evidence="6" id="KW-0675">Receptor</keyword>
<name>A0A3Q0IMJ8_DIACI</name>
<organism evidence="10 11">
    <name type="scientific">Diaphorina citri</name>
    <name type="common">Asian citrus psyllid</name>
    <dbReference type="NCBI Taxonomy" id="121845"/>
    <lineage>
        <taxon>Eukaryota</taxon>
        <taxon>Metazoa</taxon>
        <taxon>Ecdysozoa</taxon>
        <taxon>Arthropoda</taxon>
        <taxon>Hexapoda</taxon>
        <taxon>Insecta</taxon>
        <taxon>Pterygota</taxon>
        <taxon>Neoptera</taxon>
        <taxon>Paraneoptera</taxon>
        <taxon>Hemiptera</taxon>
        <taxon>Sternorrhyncha</taxon>
        <taxon>Psylloidea</taxon>
        <taxon>Psyllidae</taxon>
        <taxon>Diaphorininae</taxon>
        <taxon>Diaphorina</taxon>
    </lineage>
</organism>
<evidence type="ECO:0000256" key="6">
    <source>
        <dbReference type="ARBA" id="ARBA00023170"/>
    </source>
</evidence>
<evidence type="ECO:0000256" key="5">
    <source>
        <dbReference type="ARBA" id="ARBA00023136"/>
    </source>
</evidence>
<feature type="transmembrane region" description="Helical" evidence="9">
    <location>
        <begin position="477"/>
        <end position="494"/>
    </location>
</feature>
<keyword evidence="7" id="KW-0325">Glycoprotein</keyword>
<dbReference type="STRING" id="121845.A0A3Q0IMJ8"/>
<evidence type="ECO:0000256" key="3">
    <source>
        <dbReference type="ARBA" id="ARBA00022692"/>
    </source>
</evidence>
<sequence>MVLVDLYGWANHELLQCLAFSLNASLVSYLIDDYGWKHTSEAGSFLGAGGLIKFLNTEVADTGSALLLRNDRRVYVNYAATMEYNKQKLPTLINSLVSYLIDDYGWKHTSEAGSFLGAGGLIKFLNTEVADTGSALLLRNDRRVYVNYAATVFPVTTSFLFRQPSLASVSNIYFKTFSPDLWLSTLILMTFITIALSTLLSLSHRYGFETQIVRVSLPDVVMSVLGAICQQGKSINIKDILKRIPTKLQFYQCQICSLFIYTYQIQTYRSERCSYTDTNFKLIIVSTNFKPINLKDVHTYVLTSNFSSGLDKVPNSASGRLTVLVTSITCLFLVTAYAANIVVLIQTPSSLINTVTDLANSPFTVKLHEFQHNRAFLRFQVALENFAYFYIKQTWREEEKCGLSELRAFPRRYMVLPVHKQSGYCDLFAQKYILFREVGLIRQATEQWLGTKPECRSGNAAQFVSIGITEFVPALKIYAVGIAAALLVFIGERIKFTMERELRRSSNLAPSKKKKLRFALVSPNRLGAHSSCPGPPPRREGRQPFPVQAARVRLPCV</sequence>
<evidence type="ECO:0000313" key="11">
    <source>
        <dbReference type="RefSeq" id="XP_026677536.1"/>
    </source>
</evidence>
<dbReference type="GeneID" id="113466383"/>
<dbReference type="KEGG" id="dci:113466383"/>
<dbReference type="InterPro" id="IPR052192">
    <property type="entry name" value="Insect_Ionotropic_Sensory_Rcpt"/>
</dbReference>
<reference evidence="11" key="1">
    <citation type="submission" date="2025-08" db="UniProtKB">
        <authorList>
            <consortium name="RefSeq"/>
        </authorList>
    </citation>
    <scope>IDENTIFICATION</scope>
</reference>
<dbReference type="GO" id="GO:0005886">
    <property type="term" value="C:plasma membrane"/>
    <property type="evidence" value="ECO:0007669"/>
    <property type="project" value="UniProtKB-SubCell"/>
</dbReference>
<evidence type="ECO:0000313" key="10">
    <source>
        <dbReference type="Proteomes" id="UP000079169"/>
    </source>
</evidence>
<comment type="subcellular location">
    <subcellularLocation>
        <location evidence="1">Cell membrane</location>
        <topology evidence="1">Multi-pass membrane protein</topology>
    </subcellularLocation>
</comment>
<keyword evidence="2" id="KW-1003">Cell membrane</keyword>
<feature type="transmembrane region" description="Helical" evidence="9">
    <location>
        <begin position="181"/>
        <end position="202"/>
    </location>
</feature>
<feature type="region of interest" description="Disordered" evidence="8">
    <location>
        <begin position="526"/>
        <end position="545"/>
    </location>
</feature>
<evidence type="ECO:0000256" key="2">
    <source>
        <dbReference type="ARBA" id="ARBA00022475"/>
    </source>
</evidence>
<evidence type="ECO:0000256" key="7">
    <source>
        <dbReference type="ARBA" id="ARBA00023180"/>
    </source>
</evidence>
<dbReference type="Proteomes" id="UP000079169">
    <property type="component" value="Unplaced"/>
</dbReference>
<dbReference type="Gene3D" id="1.10.287.70">
    <property type="match status" value="1"/>
</dbReference>
<proteinExistence type="predicted"/>
<dbReference type="RefSeq" id="XP_026677536.1">
    <property type="nucleotide sequence ID" value="XM_026821735.1"/>
</dbReference>
<evidence type="ECO:0000256" key="4">
    <source>
        <dbReference type="ARBA" id="ARBA00022989"/>
    </source>
</evidence>
<keyword evidence="10" id="KW-1185">Reference proteome</keyword>
<feature type="transmembrane region" description="Helical" evidence="9">
    <location>
        <begin position="321"/>
        <end position="345"/>
    </location>
</feature>
<feature type="transmembrane region" description="Helical" evidence="9">
    <location>
        <begin position="144"/>
        <end position="161"/>
    </location>
</feature>
<dbReference type="PANTHER" id="PTHR42643">
    <property type="entry name" value="IONOTROPIC RECEPTOR 20A-RELATED"/>
    <property type="match status" value="1"/>
</dbReference>
<keyword evidence="3 9" id="KW-0812">Transmembrane</keyword>
<accession>A0A3Q0IMJ8</accession>
<protein>
    <submittedName>
        <fullName evidence="11">Uncharacterized protein LOC113466383</fullName>
    </submittedName>
</protein>
<gene>
    <name evidence="11" type="primary">LOC113466383</name>
</gene>
<evidence type="ECO:0000256" key="9">
    <source>
        <dbReference type="SAM" id="Phobius"/>
    </source>
</evidence>
<keyword evidence="5 9" id="KW-0472">Membrane</keyword>
<evidence type="ECO:0000256" key="8">
    <source>
        <dbReference type="SAM" id="MobiDB-lite"/>
    </source>
</evidence>
<dbReference type="AlphaFoldDB" id="A0A3Q0IMJ8"/>
<evidence type="ECO:0000256" key="1">
    <source>
        <dbReference type="ARBA" id="ARBA00004651"/>
    </source>
</evidence>
<dbReference type="PANTHER" id="PTHR42643:SF30">
    <property type="entry name" value="IONOTROPIC RECEPTOR 40A-RELATED"/>
    <property type="match status" value="1"/>
</dbReference>